<evidence type="ECO:0000313" key="1">
    <source>
        <dbReference type="EMBL" id="RXH73805.1"/>
    </source>
</evidence>
<reference evidence="1 2" key="1">
    <citation type="submission" date="2018-10" db="EMBL/GenBank/DDBJ databases">
        <title>A high-quality apple genome assembly.</title>
        <authorList>
            <person name="Hu J."/>
        </authorList>
    </citation>
    <scope>NUCLEOTIDE SEQUENCE [LARGE SCALE GENOMIC DNA]</scope>
    <source>
        <strain evidence="2">cv. HFTH1</strain>
        <tissue evidence="1">Young leaf</tissue>
    </source>
</reference>
<dbReference type="Proteomes" id="UP000290289">
    <property type="component" value="Chromosome 15"/>
</dbReference>
<dbReference type="AlphaFoldDB" id="A0A498HW91"/>
<name>A0A498HW91_MALDO</name>
<dbReference type="EMBL" id="RDQH01000341">
    <property type="protein sequence ID" value="RXH73805.1"/>
    <property type="molecule type" value="Genomic_DNA"/>
</dbReference>
<comment type="caution">
    <text evidence="1">The sequence shown here is derived from an EMBL/GenBank/DDBJ whole genome shotgun (WGS) entry which is preliminary data.</text>
</comment>
<proteinExistence type="predicted"/>
<gene>
    <name evidence="1" type="ORF">DVH24_016627</name>
</gene>
<evidence type="ECO:0000313" key="2">
    <source>
        <dbReference type="Proteomes" id="UP000290289"/>
    </source>
</evidence>
<dbReference type="STRING" id="3750.A0A498HW91"/>
<sequence length="252" mass="28571">MELQLDLRSIQLARSYTSTYIMALPTAMNGSMNYRSNFLHFAGCFVFGDIKGVVTTNDLADIFGIPNKGKILEYTGTPGEKTKKTTFMSRYLSDMVDCVTKTRIEASIRNIVAGRSNEERADFARLVSTQISWKLVVICENLDQIQTYNWAAAIAECYKSLVHASKPHLVTGCVPALLFWFGGKTRLLTPIIGRENKLPNFVRWGLFQLHKTLINMDLKNIGGTPLMKMMHCLPETQVELELLHIRTYLFHL</sequence>
<protein>
    <submittedName>
        <fullName evidence="1">Uncharacterized protein</fullName>
    </submittedName>
</protein>
<accession>A0A498HW91</accession>
<organism evidence="1 2">
    <name type="scientific">Malus domestica</name>
    <name type="common">Apple</name>
    <name type="synonym">Pyrus malus</name>
    <dbReference type="NCBI Taxonomy" id="3750"/>
    <lineage>
        <taxon>Eukaryota</taxon>
        <taxon>Viridiplantae</taxon>
        <taxon>Streptophyta</taxon>
        <taxon>Embryophyta</taxon>
        <taxon>Tracheophyta</taxon>
        <taxon>Spermatophyta</taxon>
        <taxon>Magnoliopsida</taxon>
        <taxon>eudicotyledons</taxon>
        <taxon>Gunneridae</taxon>
        <taxon>Pentapetalae</taxon>
        <taxon>rosids</taxon>
        <taxon>fabids</taxon>
        <taxon>Rosales</taxon>
        <taxon>Rosaceae</taxon>
        <taxon>Amygdaloideae</taxon>
        <taxon>Maleae</taxon>
        <taxon>Malus</taxon>
    </lineage>
</organism>
<keyword evidence="2" id="KW-1185">Reference proteome</keyword>